<dbReference type="RefSeq" id="WP_004217210.1">
    <property type="nucleotide sequence ID" value="NC_016845.1"/>
</dbReference>
<proteinExistence type="predicted"/>
<accession>A0A0H3GPH0</accession>
<name>A0A0H3GPH0_KLEPH</name>
<dbReference type="PATRIC" id="fig|1125630.4.peg.3037"/>
<dbReference type="HOGENOM" id="CLU_218349_0_0_6"/>
<evidence type="ECO:0000313" key="2">
    <source>
        <dbReference type="Proteomes" id="UP000007841"/>
    </source>
</evidence>
<dbReference type="STRING" id="1125630.KPHS_31170"/>
<dbReference type="RefSeq" id="YP_005227417.1">
    <property type="nucleotide sequence ID" value="NC_016845.1"/>
</dbReference>
<dbReference type="GeneID" id="11848138"/>
<sequence length="43" mass="4983">MCAGGSAHEMWQGVMRFIMQSNALKPFKKESKRIIRCRNQKGK</sequence>
<evidence type="ECO:0000313" key="1">
    <source>
        <dbReference type="EMBL" id="AEW61815.1"/>
    </source>
</evidence>
<dbReference type="EMBL" id="CP003200">
    <property type="protein sequence ID" value="AEW61815.1"/>
    <property type="molecule type" value="Genomic_DNA"/>
</dbReference>
<dbReference type="KEGG" id="kpm:KPHS_31170"/>
<gene>
    <name evidence="1" type="ordered locus">KPHS_31170</name>
</gene>
<protein>
    <submittedName>
        <fullName evidence="1">Uncharacterized protein</fullName>
    </submittedName>
</protein>
<reference evidence="1 2" key="1">
    <citation type="journal article" date="2012" name="J. Bacteriol.">
        <title>Complete genome sequence of Klebsiella pneumoniae subsp. pneumoniae HS11286, a multidrug-resistant strain isolated from human sputum.</title>
        <authorList>
            <person name="Liu P."/>
            <person name="Li P."/>
            <person name="Jiang X."/>
            <person name="Bi D."/>
            <person name="Xie Y."/>
            <person name="Tai C."/>
            <person name="Deng Z."/>
            <person name="Rajakumar K."/>
            <person name="Ou H.Y."/>
        </authorList>
    </citation>
    <scope>NUCLEOTIDE SEQUENCE [LARGE SCALE GENOMIC DNA]</scope>
    <source>
        <strain evidence="1 2">HS11286</strain>
    </source>
</reference>
<keyword evidence="2" id="KW-1185">Reference proteome</keyword>
<organism evidence="1 2">
    <name type="scientific">Klebsiella pneumoniae subsp. pneumoniae (strain HS11286)</name>
    <dbReference type="NCBI Taxonomy" id="1125630"/>
    <lineage>
        <taxon>Bacteria</taxon>
        <taxon>Pseudomonadati</taxon>
        <taxon>Pseudomonadota</taxon>
        <taxon>Gammaproteobacteria</taxon>
        <taxon>Enterobacterales</taxon>
        <taxon>Enterobacteriaceae</taxon>
        <taxon>Klebsiella/Raoultella group</taxon>
        <taxon>Klebsiella</taxon>
        <taxon>Klebsiella pneumoniae complex</taxon>
    </lineage>
</organism>
<dbReference type="GeneID" id="93272732"/>
<dbReference type="Proteomes" id="UP000007841">
    <property type="component" value="Chromosome"/>
</dbReference>
<dbReference type="AlphaFoldDB" id="A0A0H3GPH0"/>